<keyword evidence="1" id="KW-1015">Disulfide bond</keyword>
<dbReference type="InterPro" id="IPR013783">
    <property type="entry name" value="Ig-like_fold"/>
</dbReference>
<dbReference type="InterPro" id="IPR007110">
    <property type="entry name" value="Ig-like_dom"/>
</dbReference>
<dbReference type="FunFam" id="2.60.40.10:FF:000032">
    <property type="entry name" value="palladin isoform X1"/>
    <property type="match status" value="1"/>
</dbReference>
<dbReference type="InterPro" id="IPR036179">
    <property type="entry name" value="Ig-like_dom_sf"/>
</dbReference>
<feature type="transmembrane region" description="Helical" evidence="3">
    <location>
        <begin position="316"/>
        <end position="338"/>
    </location>
</feature>
<feature type="signal peptide" evidence="4">
    <location>
        <begin position="1"/>
        <end position="18"/>
    </location>
</feature>
<gene>
    <name evidence="6" type="ORF">DAT39_021734</name>
</gene>
<comment type="caution">
    <text evidence="6">The sequence shown here is derived from an EMBL/GenBank/DDBJ whole genome shotgun (WGS) entry which is preliminary data.</text>
</comment>
<keyword evidence="2" id="KW-0393">Immunoglobulin domain</keyword>
<sequence length="372" mass="41319">MDVCVLSLFLTILCLGHCDNSTITDDCTPIVLTPPSLLVKYGDSAKVNCSIQRKPKKSYKVGWESKTSQPVTETETSLMWNVDSLTSWEEPVGLSCYYTETDMNQRECYVNLTIYKPPDSITLSSVSAEWTEGTETELRCEIVNVGPGHKLSVNWSRADPKQNNTLTVFSTTSFPDLVNHILSVTRTVKLNVTARHEDDGLQYQCEAVLNLDQYGLKVYKSQPVSITVHYKPVIRQASYQVHVYTGQSLTINCSADGNPSPVYNWISPNNIISSPNSSIITISSVSTEHQGQYTCNATNSAGEATMNVTVTVTSTIVYIMTIMIGVVAGVLLLALLVYMMCYRPTYMGQYILKHLTSHRQNGHVGQNQEQQL</sequence>
<dbReference type="InterPro" id="IPR003598">
    <property type="entry name" value="Ig_sub2"/>
</dbReference>
<proteinExistence type="predicted"/>
<keyword evidence="3" id="KW-0472">Membrane</keyword>
<evidence type="ECO:0000259" key="5">
    <source>
        <dbReference type="PROSITE" id="PS50835"/>
    </source>
</evidence>
<feature type="chain" id="PRO_5035235057" evidence="4">
    <location>
        <begin position="19"/>
        <end position="372"/>
    </location>
</feature>
<evidence type="ECO:0000313" key="6">
    <source>
        <dbReference type="EMBL" id="KAF5888556.1"/>
    </source>
</evidence>
<dbReference type="SMART" id="SM00409">
    <property type="entry name" value="IG"/>
    <property type="match status" value="3"/>
</dbReference>
<dbReference type="Pfam" id="PF13895">
    <property type="entry name" value="Ig_2"/>
    <property type="match status" value="1"/>
</dbReference>
<evidence type="ECO:0000313" key="7">
    <source>
        <dbReference type="Proteomes" id="UP000727407"/>
    </source>
</evidence>
<name>A0A8J4WQ05_CLAMG</name>
<keyword evidence="4" id="KW-0732">Signal</keyword>
<dbReference type="SUPFAM" id="SSF48726">
    <property type="entry name" value="Immunoglobulin"/>
    <property type="match status" value="2"/>
</dbReference>
<evidence type="ECO:0000256" key="3">
    <source>
        <dbReference type="SAM" id="Phobius"/>
    </source>
</evidence>
<keyword evidence="3" id="KW-1133">Transmembrane helix</keyword>
<dbReference type="AlphaFoldDB" id="A0A8J4WQ05"/>
<dbReference type="EMBL" id="QNUK01000963">
    <property type="protein sequence ID" value="KAF5888556.1"/>
    <property type="molecule type" value="Genomic_DNA"/>
</dbReference>
<feature type="domain" description="Ig-like" evidence="5">
    <location>
        <begin position="118"/>
        <end position="207"/>
    </location>
</feature>
<evidence type="ECO:0000256" key="1">
    <source>
        <dbReference type="ARBA" id="ARBA00023157"/>
    </source>
</evidence>
<reference evidence="6" key="1">
    <citation type="submission" date="2020-07" db="EMBL/GenBank/DDBJ databases">
        <title>Clarias magur genome sequencing, assembly and annotation.</title>
        <authorList>
            <person name="Kushwaha B."/>
            <person name="Kumar R."/>
            <person name="Das P."/>
            <person name="Joshi C.G."/>
            <person name="Kumar D."/>
            <person name="Nagpure N.S."/>
            <person name="Pandey M."/>
            <person name="Agarwal S."/>
            <person name="Srivastava S."/>
            <person name="Singh M."/>
            <person name="Sahoo L."/>
            <person name="Jayasankar P."/>
            <person name="Meher P.K."/>
            <person name="Koringa P.G."/>
            <person name="Iquebal M.A."/>
            <person name="Das S.P."/>
            <person name="Bit A."/>
            <person name="Patnaik S."/>
            <person name="Patel N."/>
            <person name="Shah T.M."/>
            <person name="Hinsu A."/>
            <person name="Jena J.K."/>
        </authorList>
    </citation>
    <scope>NUCLEOTIDE SEQUENCE</scope>
    <source>
        <strain evidence="6">CIFAMagur01</strain>
        <tissue evidence="6">Testis</tissue>
    </source>
</reference>
<keyword evidence="3" id="KW-0812">Transmembrane</keyword>
<organism evidence="6 7">
    <name type="scientific">Clarias magur</name>
    <name type="common">Asian catfish</name>
    <name type="synonym">Macropteronotus magur</name>
    <dbReference type="NCBI Taxonomy" id="1594786"/>
    <lineage>
        <taxon>Eukaryota</taxon>
        <taxon>Metazoa</taxon>
        <taxon>Chordata</taxon>
        <taxon>Craniata</taxon>
        <taxon>Vertebrata</taxon>
        <taxon>Euteleostomi</taxon>
        <taxon>Actinopterygii</taxon>
        <taxon>Neopterygii</taxon>
        <taxon>Teleostei</taxon>
        <taxon>Ostariophysi</taxon>
        <taxon>Siluriformes</taxon>
        <taxon>Clariidae</taxon>
        <taxon>Clarias</taxon>
    </lineage>
</organism>
<dbReference type="InterPro" id="IPR003599">
    <property type="entry name" value="Ig_sub"/>
</dbReference>
<dbReference type="PANTHER" id="PTHR13771:SF9">
    <property type="entry name" value="INTERCELLULAR ADHESION MOLECULE 5"/>
    <property type="match status" value="1"/>
</dbReference>
<dbReference type="Gene3D" id="2.60.40.10">
    <property type="entry name" value="Immunoglobulins"/>
    <property type="match status" value="3"/>
</dbReference>
<dbReference type="Proteomes" id="UP000727407">
    <property type="component" value="Unassembled WGS sequence"/>
</dbReference>
<dbReference type="SMART" id="SM00408">
    <property type="entry name" value="IGc2"/>
    <property type="match status" value="1"/>
</dbReference>
<dbReference type="OrthoDB" id="5843397at2759"/>
<dbReference type="InterPro" id="IPR047012">
    <property type="entry name" value="ICAM_VCAM"/>
</dbReference>
<dbReference type="PROSITE" id="PS50835">
    <property type="entry name" value="IG_LIKE"/>
    <property type="match status" value="2"/>
</dbReference>
<dbReference type="PANTHER" id="PTHR13771">
    <property type="entry name" value="INTERCELLULAR ADHESION MOLECULE"/>
    <property type="match status" value="1"/>
</dbReference>
<dbReference type="GO" id="GO:0005178">
    <property type="term" value="F:integrin binding"/>
    <property type="evidence" value="ECO:0007669"/>
    <property type="project" value="InterPro"/>
</dbReference>
<feature type="domain" description="Ig-like" evidence="5">
    <location>
        <begin position="232"/>
        <end position="311"/>
    </location>
</feature>
<protein>
    <submittedName>
        <fullName evidence="6">Vascular cell adhesion protein 1-like</fullName>
    </submittedName>
</protein>
<keyword evidence="7" id="KW-1185">Reference proteome</keyword>
<dbReference type="GO" id="GO:0007155">
    <property type="term" value="P:cell adhesion"/>
    <property type="evidence" value="ECO:0007669"/>
    <property type="project" value="InterPro"/>
</dbReference>
<accession>A0A8J4WQ05</accession>
<evidence type="ECO:0000256" key="2">
    <source>
        <dbReference type="ARBA" id="ARBA00023319"/>
    </source>
</evidence>
<evidence type="ECO:0000256" key="4">
    <source>
        <dbReference type="SAM" id="SignalP"/>
    </source>
</evidence>